<organism evidence="2 3">
    <name type="scientific">Armillaria gallica</name>
    <name type="common">Bulbous honey fungus</name>
    <name type="synonym">Armillaria bulbosa</name>
    <dbReference type="NCBI Taxonomy" id="47427"/>
    <lineage>
        <taxon>Eukaryota</taxon>
        <taxon>Fungi</taxon>
        <taxon>Dikarya</taxon>
        <taxon>Basidiomycota</taxon>
        <taxon>Agaricomycotina</taxon>
        <taxon>Agaricomycetes</taxon>
        <taxon>Agaricomycetidae</taxon>
        <taxon>Agaricales</taxon>
        <taxon>Marasmiineae</taxon>
        <taxon>Physalacriaceae</taxon>
        <taxon>Armillaria</taxon>
    </lineage>
</organism>
<evidence type="ECO:0000313" key="3">
    <source>
        <dbReference type="Proteomes" id="UP000217790"/>
    </source>
</evidence>
<sequence>MHRFSSTRCSEGSHLLDPSYFSATYTSQSPGQPRVYTDHQGNMHDPDYRPFPIVPAPHVSSTSSNPSSHNIRRESSDSVTRDNEYDDPGDYFDPFAVHARRRSSLTRSNPPYYPSPALDSPVDDIEEEIECNRLTEVVRSCRWRRASLESMAERRNYSETSQIDQSESKEEVKQLTPTYSQGLKNKRHSISLSVSLGVFRARRRMRRVLSI</sequence>
<reference evidence="3" key="1">
    <citation type="journal article" date="2017" name="Nat. Ecol. Evol.">
        <title>Genome expansion and lineage-specific genetic innovations in the forest pathogenic fungi Armillaria.</title>
        <authorList>
            <person name="Sipos G."/>
            <person name="Prasanna A.N."/>
            <person name="Walter M.C."/>
            <person name="O'Connor E."/>
            <person name="Balint B."/>
            <person name="Krizsan K."/>
            <person name="Kiss B."/>
            <person name="Hess J."/>
            <person name="Varga T."/>
            <person name="Slot J."/>
            <person name="Riley R."/>
            <person name="Boka B."/>
            <person name="Rigling D."/>
            <person name="Barry K."/>
            <person name="Lee J."/>
            <person name="Mihaltcheva S."/>
            <person name="LaButti K."/>
            <person name="Lipzen A."/>
            <person name="Waldron R."/>
            <person name="Moloney N.M."/>
            <person name="Sperisen C."/>
            <person name="Kredics L."/>
            <person name="Vagvoelgyi C."/>
            <person name="Patrignani A."/>
            <person name="Fitzpatrick D."/>
            <person name="Nagy I."/>
            <person name="Doyle S."/>
            <person name="Anderson J.B."/>
            <person name="Grigoriev I.V."/>
            <person name="Gueldener U."/>
            <person name="Muensterkoetter M."/>
            <person name="Nagy L.G."/>
        </authorList>
    </citation>
    <scope>NUCLEOTIDE SEQUENCE [LARGE SCALE GENOMIC DNA]</scope>
    <source>
        <strain evidence="3">Ar21-2</strain>
    </source>
</reference>
<dbReference type="OrthoDB" id="3021720at2759"/>
<protein>
    <submittedName>
        <fullName evidence="2">Uncharacterized protein</fullName>
    </submittedName>
</protein>
<name>A0A2H3DP33_ARMGA</name>
<evidence type="ECO:0000256" key="1">
    <source>
        <dbReference type="SAM" id="MobiDB-lite"/>
    </source>
</evidence>
<accession>A0A2H3DP33</accession>
<evidence type="ECO:0000313" key="2">
    <source>
        <dbReference type="EMBL" id="PBK93222.1"/>
    </source>
</evidence>
<feature type="region of interest" description="Disordered" evidence="1">
    <location>
        <begin position="23"/>
        <end position="94"/>
    </location>
</feature>
<dbReference type="InParanoid" id="A0A2H3DP33"/>
<feature type="compositionally biased region" description="Basic and acidic residues" evidence="1">
    <location>
        <begin position="71"/>
        <end position="83"/>
    </location>
</feature>
<dbReference type="AlphaFoldDB" id="A0A2H3DP33"/>
<keyword evidence="3" id="KW-1185">Reference proteome</keyword>
<dbReference type="Proteomes" id="UP000217790">
    <property type="component" value="Unassembled WGS sequence"/>
</dbReference>
<proteinExistence type="predicted"/>
<dbReference type="OMA" id="PRVYTDH"/>
<dbReference type="EMBL" id="KZ293657">
    <property type="protein sequence ID" value="PBK93222.1"/>
    <property type="molecule type" value="Genomic_DNA"/>
</dbReference>
<gene>
    <name evidence="2" type="ORF">ARMGADRAFT_1080374</name>
</gene>